<evidence type="ECO:0000256" key="1">
    <source>
        <dbReference type="ARBA" id="ARBA00022679"/>
    </source>
</evidence>
<evidence type="ECO:0000256" key="7">
    <source>
        <dbReference type="PROSITE-ProRule" id="PRU00191"/>
    </source>
</evidence>
<evidence type="ECO:0000256" key="8">
    <source>
        <dbReference type="SAM" id="MobiDB-lite"/>
    </source>
</evidence>
<dbReference type="InterPro" id="IPR051681">
    <property type="entry name" value="Ser/Thr_Kinases-Pseudokinases"/>
</dbReference>
<dbReference type="Gene3D" id="3.30.200.20">
    <property type="entry name" value="Phosphorylase Kinase, domain 1"/>
    <property type="match status" value="1"/>
</dbReference>
<dbReference type="InterPro" id="IPR001245">
    <property type="entry name" value="Ser-Thr/Tyr_kinase_cat_dom"/>
</dbReference>
<proteinExistence type="predicted"/>
<dbReference type="InterPro" id="IPR008271">
    <property type="entry name" value="Ser/Thr_kinase_AS"/>
</dbReference>
<keyword evidence="4" id="KW-0067">ATP-binding</keyword>
<dbReference type="RefSeq" id="XP_004367874.1">
    <property type="nucleotide sequence ID" value="XM_004367817.1"/>
</dbReference>
<keyword evidence="12" id="KW-1185">Reference proteome</keyword>
<dbReference type="AlphaFoldDB" id="L8HHT8"/>
<dbReference type="Gene3D" id="1.10.510.10">
    <property type="entry name" value="Transferase(Phosphotransferase) domain 1"/>
    <property type="match status" value="2"/>
</dbReference>
<reference evidence="11 12" key="1">
    <citation type="journal article" date="2013" name="Genome Biol.">
        <title>Genome of Acanthamoeba castellanii highlights extensive lateral gene transfer and early evolution of tyrosine kinase signaling.</title>
        <authorList>
            <person name="Clarke M."/>
            <person name="Lohan A.J."/>
            <person name="Liu B."/>
            <person name="Lagkouvardos I."/>
            <person name="Roy S."/>
            <person name="Zafar N."/>
            <person name="Bertelli C."/>
            <person name="Schilde C."/>
            <person name="Kianianmomeni A."/>
            <person name="Burglin T.R."/>
            <person name="Frech C."/>
            <person name="Turcotte B."/>
            <person name="Kopec K.O."/>
            <person name="Synnott J.M."/>
            <person name="Choo C."/>
            <person name="Paponov I."/>
            <person name="Finkler A."/>
            <person name="Soon Heng Tan C."/>
            <person name="Hutchins A.P."/>
            <person name="Weinmeier T."/>
            <person name="Rattei T."/>
            <person name="Chu J.S."/>
            <person name="Gimenez G."/>
            <person name="Irimia M."/>
            <person name="Rigden D.J."/>
            <person name="Fitzpatrick D.A."/>
            <person name="Lorenzo-Morales J."/>
            <person name="Bateman A."/>
            <person name="Chiu C.H."/>
            <person name="Tang P."/>
            <person name="Hegemann P."/>
            <person name="Fromm H."/>
            <person name="Raoult D."/>
            <person name="Greub G."/>
            <person name="Miranda-Saavedra D."/>
            <person name="Chen N."/>
            <person name="Nash P."/>
            <person name="Ginger M.L."/>
            <person name="Horn M."/>
            <person name="Schaap P."/>
            <person name="Caler L."/>
            <person name="Loftus B."/>
        </authorList>
    </citation>
    <scope>NUCLEOTIDE SEQUENCE [LARGE SCALE GENOMIC DNA]</scope>
    <source>
        <strain evidence="11 12">Neff</strain>
    </source>
</reference>
<evidence type="ECO:0000259" key="10">
    <source>
        <dbReference type="PROSITE" id="PS50011"/>
    </source>
</evidence>
<evidence type="ECO:0000313" key="12">
    <source>
        <dbReference type="Proteomes" id="UP000011083"/>
    </source>
</evidence>
<dbReference type="PANTHER" id="PTHR44329">
    <property type="entry name" value="SERINE/THREONINE-PROTEIN KINASE TNNI3K-RELATED"/>
    <property type="match status" value="1"/>
</dbReference>
<dbReference type="OrthoDB" id="5966500at2759"/>
<dbReference type="SUPFAM" id="SSF55550">
    <property type="entry name" value="SH2 domain"/>
    <property type="match status" value="1"/>
</dbReference>
<sequence length="890" mass="102144">MHYFIDFNDIVLNDKIHESELSVIYEGEYNGHEVAVKIFNPVFVDLQSFKEEFQLVSSIRSPHMVFFYGLCVEPKICVVMELCKGTMEEYLSNRAKIFNWEIFFKLGETLLASLKMLHHQNLSVVHSAIRPQNLLMTGYWQLKMGDFGRMRYNSKGKRITTTYDEIAMAYSPPEILVQGVTSDKGDVYSAAIVLWEIAARTLTGRHVDPYEGMLIQGTSTYEKMSAVVKQNLRPKKLDDMHPDLCKLLQKAWHADPEQRPTAREFFNKFRQLEEDYEENPDAWETEPPPPPFASLHGGSGAHTLDFDDGDSFPADDRVDSLSALGSGNSGINMTQEEMEAIRLQVDSKVAQELHKPAMRSVLQQIQLRRRTLRSSASHGADIQAKDVQLHKLLGRGHVWKGVVHGTEVAVKKLLIKDIKNERGIIQDFLREVQMMTKLRHGNICQLMGVCMEKDNLMLVMEYCQNGDVHTLLNGQTPLTFFQRMQIARDVALAMNWLHCMNPPILHLDLKPANFLLDKNMTVKVADFGLAKIQGGKVEAGWGTQFYMSPEAQRGDAVVTEKADVFRPVFHPKTTQRSFGVCLWQLLSRENPFKYERRGDQDVWEPRELRVPDWCPSDTLKKLIEECWHPDPAMRPTFSKILAHHSFPRILLEAEIYDSKARDFWSKYFLVETAPKPTWPVFWSCLATCYRLQVHASDEAIIMFRSALVTKEDVVTAANLQKFVDYFGPFDCPAMISRLYDLGSQKWFHGDLSQKEAEGLLASASNYNGAWLVRYATRPGDFRISVIPYNLRRRITFKHFVVVNTEPYRGEFVWLQAPKGADMKSVEAERDQLLKSDKLKRYKSIRDLIKDNQKSLGIKYDRYIDAHTTTFSKNGGNNNWAPPRVSSMQDV</sequence>
<keyword evidence="5" id="KW-0829">Tyrosine-protein kinase</keyword>
<dbReference type="PROSITE" id="PS00108">
    <property type="entry name" value="PROTEIN_KINASE_ST"/>
    <property type="match status" value="1"/>
</dbReference>
<evidence type="ECO:0000313" key="11">
    <source>
        <dbReference type="EMBL" id="ELR25119.1"/>
    </source>
</evidence>
<comment type="function">
    <text evidence="6">Required for proper chemotaxis and phagocytosis; proper spatiotemporal control of F-actin levels in chemotaxing cells. Negative regulator of the PI3K (phosphatidylinositol 3 kinase) pathway. Predominantly phosphorylates serines and threonines and tyrosines at a lower level.</text>
</comment>
<dbReference type="PROSITE" id="PS50001">
    <property type="entry name" value="SH2"/>
    <property type="match status" value="1"/>
</dbReference>
<dbReference type="VEuPathDB" id="AmoebaDB:ACA1_288400"/>
<dbReference type="SMART" id="SM00220">
    <property type="entry name" value="S_TKc"/>
    <property type="match status" value="2"/>
</dbReference>
<dbReference type="PANTHER" id="PTHR44329:SF298">
    <property type="entry name" value="MIXED LINEAGE KINASE DOMAIN-LIKE PROTEIN"/>
    <property type="match status" value="1"/>
</dbReference>
<dbReference type="PROSITE" id="PS50011">
    <property type="entry name" value="PROTEIN_KINASE_DOM"/>
    <property type="match status" value="2"/>
</dbReference>
<dbReference type="SUPFAM" id="SSF56112">
    <property type="entry name" value="Protein kinase-like (PK-like)"/>
    <property type="match status" value="2"/>
</dbReference>
<dbReference type="FunFam" id="3.30.200.20:FF:000180">
    <property type="entry name" value="serine/threonine-protein kinase STY46-like"/>
    <property type="match status" value="1"/>
</dbReference>
<dbReference type="GO" id="GO:0004674">
    <property type="term" value="F:protein serine/threonine kinase activity"/>
    <property type="evidence" value="ECO:0007669"/>
    <property type="project" value="TreeGrafter"/>
</dbReference>
<keyword evidence="2" id="KW-0547">Nucleotide-binding</keyword>
<dbReference type="Pfam" id="PF00017">
    <property type="entry name" value="SH2"/>
    <property type="match status" value="1"/>
</dbReference>
<dbReference type="GeneID" id="14926162"/>
<accession>L8HHT8</accession>
<feature type="domain" description="Protein kinase" evidence="10">
    <location>
        <begin position="10"/>
        <end position="272"/>
    </location>
</feature>
<keyword evidence="1" id="KW-0808">Transferase</keyword>
<dbReference type="InterPro" id="IPR000980">
    <property type="entry name" value="SH2"/>
</dbReference>
<feature type="domain" description="SH2" evidence="9">
    <location>
        <begin position="746"/>
        <end position="854"/>
    </location>
</feature>
<keyword evidence="3 11" id="KW-0418">Kinase</keyword>
<dbReference type="Gene3D" id="3.30.505.10">
    <property type="entry name" value="SH2 domain"/>
    <property type="match status" value="1"/>
</dbReference>
<gene>
    <name evidence="11" type="ORF">ACA1_288400</name>
</gene>
<dbReference type="GO" id="GO:0004713">
    <property type="term" value="F:protein tyrosine kinase activity"/>
    <property type="evidence" value="ECO:0007669"/>
    <property type="project" value="UniProtKB-KW"/>
</dbReference>
<feature type="region of interest" description="Disordered" evidence="8">
    <location>
        <begin position="276"/>
        <end position="316"/>
    </location>
</feature>
<evidence type="ECO:0000256" key="3">
    <source>
        <dbReference type="ARBA" id="ARBA00022777"/>
    </source>
</evidence>
<evidence type="ECO:0000256" key="4">
    <source>
        <dbReference type="ARBA" id="ARBA00022840"/>
    </source>
</evidence>
<dbReference type="InterPro" id="IPR036860">
    <property type="entry name" value="SH2_dom_sf"/>
</dbReference>
<keyword evidence="7" id="KW-0727">SH2 domain</keyword>
<dbReference type="SMART" id="SM00252">
    <property type="entry name" value="SH2"/>
    <property type="match status" value="1"/>
</dbReference>
<evidence type="ECO:0000256" key="5">
    <source>
        <dbReference type="ARBA" id="ARBA00023137"/>
    </source>
</evidence>
<name>L8HHT8_ACACF</name>
<dbReference type="CDD" id="cd13999">
    <property type="entry name" value="STKc_MAP3K-like"/>
    <property type="match status" value="1"/>
</dbReference>
<dbReference type="STRING" id="1257118.L8HHT8"/>
<dbReference type="Proteomes" id="UP000011083">
    <property type="component" value="Unassembled WGS sequence"/>
</dbReference>
<protein>
    <submittedName>
        <fullName evidence="11">Dual specificity protein kinase shkB, putative</fullName>
    </submittedName>
</protein>
<evidence type="ECO:0000256" key="6">
    <source>
        <dbReference type="ARBA" id="ARBA00025089"/>
    </source>
</evidence>
<organism evidence="11 12">
    <name type="scientific">Acanthamoeba castellanii (strain ATCC 30010 / Neff)</name>
    <dbReference type="NCBI Taxonomy" id="1257118"/>
    <lineage>
        <taxon>Eukaryota</taxon>
        <taxon>Amoebozoa</taxon>
        <taxon>Discosea</taxon>
        <taxon>Longamoebia</taxon>
        <taxon>Centramoebida</taxon>
        <taxon>Acanthamoebidae</taxon>
        <taxon>Acanthamoeba</taxon>
    </lineage>
</organism>
<evidence type="ECO:0000259" key="9">
    <source>
        <dbReference type="PROSITE" id="PS50001"/>
    </source>
</evidence>
<evidence type="ECO:0000256" key="2">
    <source>
        <dbReference type="ARBA" id="ARBA00022741"/>
    </source>
</evidence>
<dbReference type="GO" id="GO:0005524">
    <property type="term" value="F:ATP binding"/>
    <property type="evidence" value="ECO:0007669"/>
    <property type="project" value="UniProtKB-KW"/>
</dbReference>
<dbReference type="InterPro" id="IPR011009">
    <property type="entry name" value="Kinase-like_dom_sf"/>
</dbReference>
<dbReference type="Pfam" id="PF00069">
    <property type="entry name" value="Pkinase"/>
    <property type="match status" value="1"/>
</dbReference>
<dbReference type="InterPro" id="IPR000719">
    <property type="entry name" value="Prot_kinase_dom"/>
</dbReference>
<feature type="domain" description="Protein kinase" evidence="10">
    <location>
        <begin position="318"/>
        <end position="646"/>
    </location>
</feature>
<dbReference type="Pfam" id="PF07714">
    <property type="entry name" value="PK_Tyr_Ser-Thr"/>
    <property type="match status" value="1"/>
</dbReference>
<dbReference type="KEGG" id="acan:ACA1_288400"/>
<dbReference type="EMBL" id="KB007805">
    <property type="protein sequence ID" value="ELR25119.1"/>
    <property type="molecule type" value="Genomic_DNA"/>
</dbReference>